<feature type="chain" id="PRO_5034139434" description="Extracellular membrane protein CFEM domain-containing protein" evidence="2">
    <location>
        <begin position="19"/>
        <end position="168"/>
    </location>
</feature>
<evidence type="ECO:0000256" key="2">
    <source>
        <dbReference type="SAM" id="SignalP"/>
    </source>
</evidence>
<comment type="caution">
    <text evidence="3">The sequence shown here is derived from an EMBL/GenBank/DDBJ whole genome shotgun (WGS) entry which is preliminary data.</text>
</comment>
<evidence type="ECO:0000313" key="4">
    <source>
        <dbReference type="Proteomes" id="UP000662466"/>
    </source>
</evidence>
<feature type="compositionally biased region" description="Polar residues" evidence="1">
    <location>
        <begin position="23"/>
        <end position="32"/>
    </location>
</feature>
<dbReference type="Proteomes" id="UP000662466">
    <property type="component" value="Unassembled WGS sequence"/>
</dbReference>
<dbReference type="EMBL" id="JACBAF010001930">
    <property type="protein sequence ID" value="KAF7171455.1"/>
    <property type="molecule type" value="Genomic_DNA"/>
</dbReference>
<gene>
    <name evidence="3" type="ORF">CNMCM6106_005857</name>
</gene>
<evidence type="ECO:0008006" key="5">
    <source>
        <dbReference type="Google" id="ProtNLM"/>
    </source>
</evidence>
<feature type="region of interest" description="Disordered" evidence="1">
    <location>
        <begin position="23"/>
        <end position="72"/>
    </location>
</feature>
<accession>A0A8H6V2E4</accession>
<sequence length="168" mass="17799">MRSTSLAFLLCLISVVAAAPQSEANPYDPQNNPHEDHAAPQSEPNPPEPQNNPHGDHWKPNNGGNLHDGDTGDVEPQHPKICFCCLPAMPYPTWYCDLLTETAICPNFNDAFTDKICCTFNFVDGTTSCANLGPTAANADGVEAVDSTVNSILGGVGTVVHGLLGGLR</sequence>
<feature type="signal peptide" evidence="2">
    <location>
        <begin position="1"/>
        <end position="18"/>
    </location>
</feature>
<evidence type="ECO:0000256" key="1">
    <source>
        <dbReference type="SAM" id="MobiDB-lite"/>
    </source>
</evidence>
<reference evidence="3" key="1">
    <citation type="submission" date="2020-06" db="EMBL/GenBank/DDBJ databases">
        <title>Draft genome sequences of strains closely related to Aspergillus parafelis and Aspergillus hiratsukae.</title>
        <authorList>
            <person name="Dos Santos R.A.C."/>
            <person name="Rivero-Menendez O."/>
            <person name="Steenwyk J.L."/>
            <person name="Mead M.E."/>
            <person name="Goldman G.H."/>
            <person name="Alastruey-Izquierdo A."/>
            <person name="Rokas A."/>
        </authorList>
    </citation>
    <scope>NUCLEOTIDE SEQUENCE</scope>
    <source>
        <strain evidence="3">CNM-CM6106</strain>
    </source>
</reference>
<evidence type="ECO:0000313" key="3">
    <source>
        <dbReference type="EMBL" id="KAF7171455.1"/>
    </source>
</evidence>
<organism evidence="3 4">
    <name type="scientific">Aspergillus hiratsukae</name>
    <dbReference type="NCBI Taxonomy" id="1194566"/>
    <lineage>
        <taxon>Eukaryota</taxon>
        <taxon>Fungi</taxon>
        <taxon>Dikarya</taxon>
        <taxon>Ascomycota</taxon>
        <taxon>Pezizomycotina</taxon>
        <taxon>Eurotiomycetes</taxon>
        <taxon>Eurotiomycetidae</taxon>
        <taxon>Eurotiales</taxon>
        <taxon>Aspergillaceae</taxon>
        <taxon>Aspergillus</taxon>
        <taxon>Aspergillus subgen. Fumigati</taxon>
    </lineage>
</organism>
<proteinExistence type="predicted"/>
<protein>
    <recommendedName>
        <fullName evidence="5">Extracellular membrane protein CFEM domain-containing protein</fullName>
    </recommendedName>
</protein>
<keyword evidence="2" id="KW-0732">Signal</keyword>
<name>A0A8H6V2E4_9EURO</name>
<dbReference type="AlphaFoldDB" id="A0A8H6V2E4"/>